<dbReference type="OrthoDB" id="4735215at2"/>
<evidence type="ECO:0000313" key="3">
    <source>
        <dbReference type="Proteomes" id="UP000193866"/>
    </source>
</evidence>
<dbReference type="InterPro" id="IPR002145">
    <property type="entry name" value="CopG"/>
</dbReference>
<dbReference type="AlphaFoldDB" id="A0A1X1YAU9"/>
<proteinExistence type="predicted"/>
<feature type="domain" description="Ribbon-helix-helix protein CopG" evidence="1">
    <location>
        <begin position="2"/>
        <end position="39"/>
    </location>
</feature>
<protein>
    <submittedName>
        <fullName evidence="2">Antitoxin</fullName>
    </submittedName>
</protein>
<dbReference type="STRING" id="1108812.AWC16_19810"/>
<sequence>MRRTNIYLDEEQTASLDLLAKQEGVSRAELIRRFVDRALAGANPTVNADVSAIEQSFGILVDLEAPERGPGERQRHLTRIWDRQR</sequence>
<evidence type="ECO:0000259" key="1">
    <source>
        <dbReference type="Pfam" id="PF01402"/>
    </source>
</evidence>
<dbReference type="EMBL" id="LQPG01000038">
    <property type="protein sequence ID" value="ORW08196.1"/>
    <property type="molecule type" value="Genomic_DNA"/>
</dbReference>
<dbReference type="Pfam" id="PF01402">
    <property type="entry name" value="RHH_1"/>
    <property type="match status" value="1"/>
</dbReference>
<dbReference type="CDD" id="cd21631">
    <property type="entry name" value="RHH_CopG_NikR-like"/>
    <property type="match status" value="1"/>
</dbReference>
<organism evidence="2 3">
    <name type="scientific">Mycolicibacter longobardus</name>
    <dbReference type="NCBI Taxonomy" id="1108812"/>
    <lineage>
        <taxon>Bacteria</taxon>
        <taxon>Bacillati</taxon>
        <taxon>Actinomycetota</taxon>
        <taxon>Actinomycetes</taxon>
        <taxon>Mycobacteriales</taxon>
        <taxon>Mycobacteriaceae</taxon>
        <taxon>Mycolicibacter</taxon>
    </lineage>
</organism>
<accession>A0A1X1YAU9</accession>
<name>A0A1X1YAU9_9MYCO</name>
<dbReference type="RefSeq" id="WP_085266289.1">
    <property type="nucleotide sequence ID" value="NZ_LQPG01000038.1"/>
</dbReference>
<dbReference type="InterPro" id="IPR013321">
    <property type="entry name" value="Arc_rbn_hlx_hlx"/>
</dbReference>
<evidence type="ECO:0000313" key="2">
    <source>
        <dbReference type="EMBL" id="ORW08196.1"/>
    </source>
</evidence>
<keyword evidence="3" id="KW-1185">Reference proteome</keyword>
<comment type="caution">
    <text evidence="2">The sequence shown here is derived from an EMBL/GenBank/DDBJ whole genome shotgun (WGS) entry which is preliminary data.</text>
</comment>
<reference evidence="2 3" key="1">
    <citation type="submission" date="2016-01" db="EMBL/GenBank/DDBJ databases">
        <title>The new phylogeny of the genus Mycobacterium.</title>
        <authorList>
            <person name="Tarcisio F."/>
            <person name="Conor M."/>
            <person name="Antonella G."/>
            <person name="Elisabetta G."/>
            <person name="Giulia F.S."/>
            <person name="Sara T."/>
            <person name="Anna F."/>
            <person name="Clotilde B."/>
            <person name="Roberto B."/>
            <person name="Veronica D.S."/>
            <person name="Fabio R."/>
            <person name="Monica P."/>
            <person name="Olivier J."/>
            <person name="Enrico T."/>
            <person name="Nicola S."/>
        </authorList>
    </citation>
    <scope>NUCLEOTIDE SEQUENCE [LARGE SCALE GENOMIC DNA]</scope>
    <source>
        <strain evidence="2 3">DSM 45394</strain>
    </source>
</reference>
<dbReference type="GO" id="GO:0006355">
    <property type="term" value="P:regulation of DNA-templated transcription"/>
    <property type="evidence" value="ECO:0007669"/>
    <property type="project" value="InterPro"/>
</dbReference>
<gene>
    <name evidence="2" type="ORF">AWC16_19810</name>
</gene>
<dbReference type="InterPro" id="IPR010985">
    <property type="entry name" value="Ribbon_hlx_hlx"/>
</dbReference>
<dbReference type="Gene3D" id="1.10.1220.10">
    <property type="entry name" value="Met repressor-like"/>
    <property type="match status" value="1"/>
</dbReference>
<dbReference type="Proteomes" id="UP000193866">
    <property type="component" value="Unassembled WGS sequence"/>
</dbReference>
<dbReference type="SUPFAM" id="SSF47598">
    <property type="entry name" value="Ribbon-helix-helix"/>
    <property type="match status" value="1"/>
</dbReference>